<name>A0A6G0MVQ6_9STRA</name>
<feature type="region of interest" description="Disordered" evidence="1">
    <location>
        <begin position="222"/>
        <end position="273"/>
    </location>
</feature>
<evidence type="ECO:0000313" key="3">
    <source>
        <dbReference type="Proteomes" id="UP000476176"/>
    </source>
</evidence>
<comment type="caution">
    <text evidence="2">The sequence shown here is derived from an EMBL/GenBank/DDBJ whole genome shotgun (WGS) entry which is preliminary data.</text>
</comment>
<feature type="compositionally biased region" description="Basic and acidic residues" evidence="1">
    <location>
        <begin position="91"/>
        <end position="102"/>
    </location>
</feature>
<evidence type="ECO:0000256" key="1">
    <source>
        <dbReference type="SAM" id="MobiDB-lite"/>
    </source>
</evidence>
<proteinExistence type="predicted"/>
<sequence length="322" mass="34903">MQDGMETSEGEQRLLSGASVARLEKKATCDEADEPVSNGAMIRVARTVNKRLDEELGDRDEDRARRSVATVRPAMTALCYVRPDTDDDNETQDRRTRREHQTGEGGSVTEATEYTAATLSGPRETMTGVRTADVIAGADNEVMLTSVATGVESTDTVDAVETTRSEAKKTRKDEKERRVQRARKKMEAIETGGDEVDQAVAALKKKQQDRRQREANGARLDLAARQQQQQSSPEVTAGERAKESLVQRVVHGDGDARDNHGGSEGDAGGLDAAASNGLPTALMDIDGERVHVKLDSGVRYSVAGTDWMLRGEMSTGGSSRVR</sequence>
<dbReference type="AlphaFoldDB" id="A0A6G0MVQ6"/>
<protein>
    <submittedName>
        <fullName evidence="2">Uncharacterized protein</fullName>
    </submittedName>
</protein>
<feature type="compositionally biased region" description="Basic and acidic residues" evidence="1">
    <location>
        <begin position="237"/>
        <end position="263"/>
    </location>
</feature>
<feature type="region of interest" description="Disordered" evidence="1">
    <location>
        <begin position="154"/>
        <end position="190"/>
    </location>
</feature>
<evidence type="ECO:0000313" key="2">
    <source>
        <dbReference type="EMBL" id="KAE9182222.1"/>
    </source>
</evidence>
<reference evidence="2 3" key="1">
    <citation type="submission" date="2018-09" db="EMBL/GenBank/DDBJ databases">
        <title>Genomic investigation of the strawberry pathogen Phytophthora fragariae indicates pathogenicity is determined by transcriptional variation in three key races.</title>
        <authorList>
            <person name="Adams T.M."/>
            <person name="Armitage A.D."/>
            <person name="Sobczyk M.K."/>
            <person name="Bates H.J."/>
            <person name="Dunwell J.M."/>
            <person name="Nellist C.F."/>
            <person name="Harrison R.J."/>
        </authorList>
    </citation>
    <scope>NUCLEOTIDE SEQUENCE [LARGE SCALE GENOMIC DNA]</scope>
    <source>
        <strain evidence="2 3">BC-23</strain>
    </source>
</reference>
<accession>A0A6G0MVQ6</accession>
<feature type="compositionally biased region" description="Basic and acidic residues" evidence="1">
    <location>
        <begin position="50"/>
        <end position="65"/>
    </location>
</feature>
<feature type="compositionally biased region" description="Basic and acidic residues" evidence="1">
    <location>
        <begin position="161"/>
        <end position="179"/>
    </location>
</feature>
<gene>
    <name evidence="2" type="ORF">PF004_g24302</name>
</gene>
<feature type="region of interest" description="Disordered" evidence="1">
    <location>
        <begin position="48"/>
        <end position="108"/>
    </location>
</feature>
<organism evidence="2 3">
    <name type="scientific">Phytophthora fragariae</name>
    <dbReference type="NCBI Taxonomy" id="53985"/>
    <lineage>
        <taxon>Eukaryota</taxon>
        <taxon>Sar</taxon>
        <taxon>Stramenopiles</taxon>
        <taxon>Oomycota</taxon>
        <taxon>Peronosporomycetes</taxon>
        <taxon>Peronosporales</taxon>
        <taxon>Peronosporaceae</taxon>
        <taxon>Phytophthora</taxon>
    </lineage>
</organism>
<dbReference type="Proteomes" id="UP000476176">
    <property type="component" value="Unassembled WGS sequence"/>
</dbReference>
<dbReference type="EMBL" id="QXGC01002748">
    <property type="protein sequence ID" value="KAE9182222.1"/>
    <property type="molecule type" value="Genomic_DNA"/>
</dbReference>